<comment type="caution">
    <text evidence="1">The sequence shown here is derived from an EMBL/GenBank/DDBJ whole genome shotgun (WGS) entry which is preliminary data.</text>
</comment>
<gene>
    <name evidence="1" type="ORF">IMSHALPRED_001266</name>
</gene>
<organism evidence="1 2">
    <name type="scientific">Imshaugia aleurites</name>
    <dbReference type="NCBI Taxonomy" id="172621"/>
    <lineage>
        <taxon>Eukaryota</taxon>
        <taxon>Fungi</taxon>
        <taxon>Dikarya</taxon>
        <taxon>Ascomycota</taxon>
        <taxon>Pezizomycotina</taxon>
        <taxon>Lecanoromycetes</taxon>
        <taxon>OSLEUM clade</taxon>
        <taxon>Lecanoromycetidae</taxon>
        <taxon>Lecanorales</taxon>
        <taxon>Lecanorineae</taxon>
        <taxon>Parmeliaceae</taxon>
        <taxon>Imshaugia</taxon>
    </lineage>
</organism>
<dbReference type="OrthoDB" id="5290015at2759"/>
<proteinExistence type="predicted"/>
<evidence type="ECO:0000313" key="2">
    <source>
        <dbReference type="Proteomes" id="UP000664534"/>
    </source>
</evidence>
<protein>
    <submittedName>
        <fullName evidence="1">Uncharacterized protein</fullName>
    </submittedName>
</protein>
<evidence type="ECO:0000313" key="1">
    <source>
        <dbReference type="EMBL" id="CAF9939239.1"/>
    </source>
</evidence>
<name>A0A8H3J270_9LECA</name>
<sequence>MKIRSAFLSFIREFNRSQPKWYHEASHGFESYEDVVDDFITTILAIFPVVYIDDSLDNPDRLGGHLRREWDFNFQPYNQSINLNGSRVRDMVAADGQKCFRTFLFIFANTFLHEIAHIFVTYLDKGRSNTPPRIRAEVGGYSREDMGEAGRHLETTLFGGTLEYYRDHAMDDNQPGVPHILTKHGARRISQVSIDDTVSYQFHSPYRLEGPLVNNQTMQSLGVGYSPINGQHTLPGKHHVSDY</sequence>
<dbReference type="Proteomes" id="UP000664534">
    <property type="component" value="Unassembled WGS sequence"/>
</dbReference>
<accession>A0A8H3J270</accession>
<dbReference type="AlphaFoldDB" id="A0A8H3J270"/>
<dbReference type="EMBL" id="CAJPDT010000116">
    <property type="protein sequence ID" value="CAF9939239.1"/>
    <property type="molecule type" value="Genomic_DNA"/>
</dbReference>
<reference evidence="1" key="1">
    <citation type="submission" date="2021-03" db="EMBL/GenBank/DDBJ databases">
        <authorList>
            <person name="Tagirdzhanova G."/>
        </authorList>
    </citation>
    <scope>NUCLEOTIDE SEQUENCE</scope>
</reference>
<keyword evidence="2" id="KW-1185">Reference proteome</keyword>